<gene>
    <name evidence="1" type="ORF">HNP84_009631</name>
</gene>
<reference evidence="1 2" key="1">
    <citation type="submission" date="2020-08" db="EMBL/GenBank/DDBJ databases">
        <title>Genomic Encyclopedia of Type Strains, Phase IV (KMG-IV): sequencing the most valuable type-strain genomes for metagenomic binning, comparative biology and taxonomic classification.</title>
        <authorList>
            <person name="Goeker M."/>
        </authorList>
    </citation>
    <scope>NUCLEOTIDE SEQUENCE [LARGE SCALE GENOMIC DNA]</scope>
    <source>
        <strain evidence="1 2">DSM 45615</strain>
    </source>
</reference>
<protein>
    <submittedName>
        <fullName evidence="1">Zn ribbon nucleic-acid-binding protein</fullName>
    </submittedName>
</protein>
<accession>A0A840PRX6</accession>
<dbReference type="RefSeq" id="WP_185056686.1">
    <property type="nucleotide sequence ID" value="NZ_BAABIX010000071.1"/>
</dbReference>
<proteinExistence type="predicted"/>
<sequence length="50" mass="5695">MNRRAYLLEGLHCASCGALDTLWVDPVWDLAECYECGARAYLLDSEEDAW</sequence>
<dbReference type="Proteomes" id="UP000578449">
    <property type="component" value="Unassembled WGS sequence"/>
</dbReference>
<evidence type="ECO:0000313" key="2">
    <source>
        <dbReference type="Proteomes" id="UP000578449"/>
    </source>
</evidence>
<evidence type="ECO:0000313" key="1">
    <source>
        <dbReference type="EMBL" id="MBB5139867.1"/>
    </source>
</evidence>
<comment type="caution">
    <text evidence="1">The sequence shown here is derived from an EMBL/GenBank/DDBJ whole genome shotgun (WGS) entry which is preliminary data.</text>
</comment>
<dbReference type="AlphaFoldDB" id="A0A840PRX6"/>
<name>A0A840PRX6_9ACTN</name>
<dbReference type="EMBL" id="JACHGN010000034">
    <property type="protein sequence ID" value="MBB5139867.1"/>
    <property type="molecule type" value="Genomic_DNA"/>
</dbReference>
<keyword evidence="2" id="KW-1185">Reference proteome</keyword>
<organism evidence="1 2">
    <name type="scientific">Thermocatellispora tengchongensis</name>
    <dbReference type="NCBI Taxonomy" id="1073253"/>
    <lineage>
        <taxon>Bacteria</taxon>
        <taxon>Bacillati</taxon>
        <taxon>Actinomycetota</taxon>
        <taxon>Actinomycetes</taxon>
        <taxon>Streptosporangiales</taxon>
        <taxon>Streptosporangiaceae</taxon>
        <taxon>Thermocatellispora</taxon>
    </lineage>
</organism>